<evidence type="ECO:0008006" key="3">
    <source>
        <dbReference type="Google" id="ProtNLM"/>
    </source>
</evidence>
<dbReference type="SMART" id="SM00320">
    <property type="entry name" value="WD40"/>
    <property type="match status" value="3"/>
</dbReference>
<dbReference type="Proteomes" id="UP000016930">
    <property type="component" value="Unassembled WGS sequence"/>
</dbReference>
<dbReference type="Pfam" id="PF00400">
    <property type="entry name" value="WD40"/>
    <property type="match status" value="1"/>
</dbReference>
<reference evidence="1 2" key="1">
    <citation type="journal article" date="2012" name="Proc. Natl. Acad. Sci. U.S.A.">
        <title>Comparative genomics of Ceriporiopsis subvermispora and Phanerochaete chrysosporium provide insight into selective ligninolysis.</title>
        <authorList>
            <person name="Fernandez-Fueyo E."/>
            <person name="Ruiz-Duenas F.J."/>
            <person name="Ferreira P."/>
            <person name="Floudas D."/>
            <person name="Hibbett D.S."/>
            <person name="Canessa P."/>
            <person name="Larrondo L.F."/>
            <person name="James T.Y."/>
            <person name="Seelenfreund D."/>
            <person name="Lobos S."/>
            <person name="Polanco R."/>
            <person name="Tello M."/>
            <person name="Honda Y."/>
            <person name="Watanabe T."/>
            <person name="Watanabe T."/>
            <person name="Ryu J.S."/>
            <person name="Kubicek C.P."/>
            <person name="Schmoll M."/>
            <person name="Gaskell J."/>
            <person name="Hammel K.E."/>
            <person name="St John F.J."/>
            <person name="Vanden Wymelenberg A."/>
            <person name="Sabat G."/>
            <person name="Splinter BonDurant S."/>
            <person name="Syed K."/>
            <person name="Yadav J.S."/>
            <person name="Doddapaneni H."/>
            <person name="Subramanian V."/>
            <person name="Lavin J.L."/>
            <person name="Oguiza J.A."/>
            <person name="Perez G."/>
            <person name="Pisabarro A.G."/>
            <person name="Ramirez L."/>
            <person name="Santoyo F."/>
            <person name="Master E."/>
            <person name="Coutinho P.M."/>
            <person name="Henrissat B."/>
            <person name="Lombard V."/>
            <person name="Magnuson J.K."/>
            <person name="Kuees U."/>
            <person name="Hori C."/>
            <person name="Igarashi K."/>
            <person name="Samejima M."/>
            <person name="Held B.W."/>
            <person name="Barry K.W."/>
            <person name="LaButti K.M."/>
            <person name="Lapidus A."/>
            <person name="Lindquist E.A."/>
            <person name="Lucas S.M."/>
            <person name="Riley R."/>
            <person name="Salamov A.A."/>
            <person name="Hoffmeister D."/>
            <person name="Schwenk D."/>
            <person name="Hadar Y."/>
            <person name="Yarden O."/>
            <person name="de Vries R.P."/>
            <person name="Wiebenga A."/>
            <person name="Stenlid J."/>
            <person name="Eastwood D."/>
            <person name="Grigoriev I.V."/>
            <person name="Berka R.M."/>
            <person name="Blanchette R.A."/>
            <person name="Kersten P."/>
            <person name="Martinez A.T."/>
            <person name="Vicuna R."/>
            <person name="Cullen D."/>
        </authorList>
    </citation>
    <scope>NUCLEOTIDE SEQUENCE [LARGE SCALE GENOMIC DNA]</scope>
    <source>
        <strain evidence="1 2">B</strain>
    </source>
</reference>
<sequence>MSKLSPTFHSAIPVPSAVASLEIASSSSLYVCVGTDDGTVRVYDLSSSRATKGIKSLGDEVSSVACSYNASGVPTTVWAAAGRSALRFQLDTPKLILTVDDATCRLELGEDDEDVLNELRLSDNGKFMAFSTDSGTVGTVEVSTSRVSRMRAKHNSICATVKFVPDRPSEIVSGGYDSAILHFDFKQGSVLSRHDVSSAPAESGIALSPPFIQCSAMSPSGLYVAGTADGRIWLGGGGEKAPAASAGNKKKSRKWEGLRAEEGLWIQAANGPVVAIAFSGPNVIASTLLGTIIVFSVTRNDANALQAAQIWTAASQNVAKVNAMAVNAQRLVLGGYSKVGKGMIETWRFGDARGSDQSVVTE</sequence>
<dbReference type="PANTHER" id="PTHR44666:SF1">
    <property type="entry name" value="WD REPEAT-CONTAINING PROTEIN 53"/>
    <property type="match status" value="1"/>
</dbReference>
<evidence type="ECO:0000313" key="1">
    <source>
        <dbReference type="EMBL" id="EMD38278.1"/>
    </source>
</evidence>
<dbReference type="PANTHER" id="PTHR44666">
    <property type="entry name" value="WD REPEAT-CONTAINING PROTEIN 53"/>
    <property type="match status" value="1"/>
</dbReference>
<dbReference type="InterPro" id="IPR042453">
    <property type="entry name" value="WDR53"/>
</dbReference>
<organism evidence="1 2">
    <name type="scientific">Ceriporiopsis subvermispora (strain B)</name>
    <name type="common">White-rot fungus</name>
    <name type="synonym">Gelatoporia subvermispora</name>
    <dbReference type="NCBI Taxonomy" id="914234"/>
    <lineage>
        <taxon>Eukaryota</taxon>
        <taxon>Fungi</taxon>
        <taxon>Dikarya</taxon>
        <taxon>Basidiomycota</taxon>
        <taxon>Agaricomycotina</taxon>
        <taxon>Agaricomycetes</taxon>
        <taxon>Polyporales</taxon>
        <taxon>Gelatoporiaceae</taxon>
        <taxon>Gelatoporia</taxon>
    </lineage>
</organism>
<gene>
    <name evidence="1" type="ORF">CERSUDRAFT_113447</name>
</gene>
<dbReference type="HOGENOM" id="CLU_066072_0_0_1"/>
<protein>
    <recommendedName>
        <fullName evidence="3">Anaphase-promoting complex subunit 4 WD40 domain-containing protein</fullName>
    </recommendedName>
</protein>
<dbReference type="SUPFAM" id="SSF69322">
    <property type="entry name" value="Tricorn protease domain 2"/>
    <property type="match status" value="1"/>
</dbReference>
<proteinExistence type="predicted"/>
<dbReference type="InterPro" id="IPR015943">
    <property type="entry name" value="WD40/YVTN_repeat-like_dom_sf"/>
</dbReference>
<dbReference type="InterPro" id="IPR001680">
    <property type="entry name" value="WD40_rpt"/>
</dbReference>
<dbReference type="Gene3D" id="2.130.10.10">
    <property type="entry name" value="YVTN repeat-like/Quinoprotein amine dehydrogenase"/>
    <property type="match status" value="2"/>
</dbReference>
<accession>M2QML0</accession>
<evidence type="ECO:0000313" key="2">
    <source>
        <dbReference type="Proteomes" id="UP000016930"/>
    </source>
</evidence>
<dbReference type="EMBL" id="KB445795">
    <property type="protein sequence ID" value="EMD38278.1"/>
    <property type="molecule type" value="Genomic_DNA"/>
</dbReference>
<dbReference type="AlphaFoldDB" id="M2QML0"/>
<name>M2QML0_CERS8</name>
<dbReference type="OrthoDB" id="2161379at2759"/>
<dbReference type="STRING" id="914234.M2QML0"/>
<keyword evidence="2" id="KW-1185">Reference proteome</keyword>